<feature type="compositionally biased region" description="Low complexity" evidence="15">
    <location>
        <begin position="532"/>
        <end position="557"/>
    </location>
</feature>
<evidence type="ECO:0000259" key="16">
    <source>
        <dbReference type="Pfam" id="PF01764"/>
    </source>
</evidence>
<evidence type="ECO:0000256" key="12">
    <source>
        <dbReference type="ARBA" id="ARBA00023136"/>
    </source>
</evidence>
<reference evidence="17" key="1">
    <citation type="submission" date="2016-04" db="EMBL/GenBank/DDBJ databases">
        <authorList>
            <person name="Evans L.H."/>
            <person name="Alamgir A."/>
            <person name="Owens N."/>
            <person name="Weber N.D."/>
            <person name="Virtaneva K."/>
            <person name="Barbian K."/>
            <person name="Babar A."/>
            <person name="Rosenke K."/>
        </authorList>
    </citation>
    <scope>NUCLEOTIDE SEQUENCE [LARGE SCALE GENOMIC DNA]</scope>
    <source>
        <strain evidence="17">CBS 101.48</strain>
    </source>
</reference>
<evidence type="ECO:0000256" key="8">
    <source>
        <dbReference type="ARBA" id="ARBA00022837"/>
    </source>
</evidence>
<dbReference type="EMBL" id="LT550053">
    <property type="protein sequence ID" value="SAL94909.1"/>
    <property type="molecule type" value="Genomic_DNA"/>
</dbReference>
<feature type="region of interest" description="Disordered" evidence="15">
    <location>
        <begin position="532"/>
        <end position="670"/>
    </location>
</feature>
<keyword evidence="12" id="KW-0472">Membrane</keyword>
<dbReference type="Gene3D" id="3.40.50.1820">
    <property type="entry name" value="alpha/beta hydrolase"/>
    <property type="match status" value="1"/>
</dbReference>
<dbReference type="GO" id="GO:0046872">
    <property type="term" value="F:metal ion binding"/>
    <property type="evidence" value="ECO:0007669"/>
    <property type="project" value="UniProtKB-KW"/>
</dbReference>
<dbReference type="Proteomes" id="UP000078561">
    <property type="component" value="Unassembled WGS sequence"/>
</dbReference>
<dbReference type="GO" id="GO:0005886">
    <property type="term" value="C:plasma membrane"/>
    <property type="evidence" value="ECO:0007669"/>
    <property type="project" value="UniProtKB-SubCell"/>
</dbReference>
<evidence type="ECO:0000256" key="13">
    <source>
        <dbReference type="ARBA" id="ARBA00024531"/>
    </source>
</evidence>
<dbReference type="GO" id="GO:0019369">
    <property type="term" value="P:arachidonate metabolic process"/>
    <property type="evidence" value="ECO:0007669"/>
    <property type="project" value="TreeGrafter"/>
</dbReference>
<comment type="cofactor">
    <cofactor evidence="1">
        <name>Ca(2+)</name>
        <dbReference type="ChEBI" id="CHEBI:29108"/>
    </cofactor>
</comment>
<keyword evidence="5" id="KW-0812">Transmembrane</keyword>
<evidence type="ECO:0000256" key="5">
    <source>
        <dbReference type="ARBA" id="ARBA00022692"/>
    </source>
</evidence>
<feature type="compositionally biased region" description="Polar residues" evidence="15">
    <location>
        <begin position="228"/>
        <end position="240"/>
    </location>
</feature>
<evidence type="ECO:0000256" key="14">
    <source>
        <dbReference type="ARBA" id="ARBA00026104"/>
    </source>
</evidence>
<comment type="catalytic activity">
    <reaction evidence="13">
        <text>a 1,2-diacyl-sn-glycerol + H2O = a 2-acylglycerol + a fatty acid + H(+)</text>
        <dbReference type="Rhea" id="RHEA:33275"/>
        <dbReference type="ChEBI" id="CHEBI:15377"/>
        <dbReference type="ChEBI" id="CHEBI:15378"/>
        <dbReference type="ChEBI" id="CHEBI:17389"/>
        <dbReference type="ChEBI" id="CHEBI:17815"/>
        <dbReference type="ChEBI" id="CHEBI:28868"/>
        <dbReference type="EC" id="3.1.1.116"/>
    </reaction>
    <physiologicalReaction direction="left-to-right" evidence="13">
        <dbReference type="Rhea" id="RHEA:33276"/>
    </physiologicalReaction>
</comment>
<evidence type="ECO:0000256" key="9">
    <source>
        <dbReference type="ARBA" id="ARBA00022963"/>
    </source>
</evidence>
<dbReference type="PANTHER" id="PTHR45792">
    <property type="entry name" value="DIACYLGLYCEROL LIPASE HOMOLOG-RELATED"/>
    <property type="match status" value="1"/>
</dbReference>
<dbReference type="InterPro" id="IPR052214">
    <property type="entry name" value="DAG_Lipase-Related"/>
</dbReference>
<evidence type="ECO:0000313" key="17">
    <source>
        <dbReference type="EMBL" id="SAL94909.1"/>
    </source>
</evidence>
<proteinExistence type="predicted"/>
<evidence type="ECO:0000256" key="2">
    <source>
        <dbReference type="ARBA" id="ARBA00004651"/>
    </source>
</evidence>
<feature type="compositionally biased region" description="Polar residues" evidence="15">
    <location>
        <begin position="565"/>
        <end position="582"/>
    </location>
</feature>
<dbReference type="OMA" id="SWKVHKG"/>
<keyword evidence="6" id="KW-0479">Metal-binding</keyword>
<keyword evidence="10" id="KW-1133">Transmembrane helix</keyword>
<protein>
    <recommendedName>
        <fullName evidence="14">sn-1-specific diacylglycerol lipase</fullName>
        <ecNumber evidence="14">3.1.1.116</ecNumber>
    </recommendedName>
</protein>
<feature type="compositionally biased region" description="Basic and acidic residues" evidence="15">
    <location>
        <begin position="1004"/>
        <end position="1017"/>
    </location>
</feature>
<evidence type="ECO:0000256" key="3">
    <source>
        <dbReference type="ARBA" id="ARBA00022475"/>
    </source>
</evidence>
<keyword evidence="4" id="KW-0597">Phosphoprotein</keyword>
<evidence type="ECO:0000256" key="7">
    <source>
        <dbReference type="ARBA" id="ARBA00022801"/>
    </source>
</evidence>
<dbReference type="EC" id="3.1.1.116" evidence="14"/>
<dbReference type="InParanoid" id="A0A163KN56"/>
<feature type="compositionally biased region" description="Low complexity" evidence="15">
    <location>
        <begin position="592"/>
        <end position="646"/>
    </location>
</feature>
<evidence type="ECO:0000256" key="15">
    <source>
        <dbReference type="SAM" id="MobiDB-lite"/>
    </source>
</evidence>
<dbReference type="GO" id="GO:0016298">
    <property type="term" value="F:lipase activity"/>
    <property type="evidence" value="ECO:0007669"/>
    <property type="project" value="TreeGrafter"/>
</dbReference>
<feature type="region of interest" description="Disordered" evidence="15">
    <location>
        <begin position="995"/>
        <end position="1020"/>
    </location>
</feature>
<keyword evidence="3" id="KW-1003">Cell membrane</keyword>
<feature type="compositionally biased region" description="Low complexity" evidence="15">
    <location>
        <begin position="394"/>
        <end position="405"/>
    </location>
</feature>
<feature type="domain" description="Fungal lipase-type" evidence="16">
    <location>
        <begin position="795"/>
        <end position="959"/>
    </location>
</feature>
<evidence type="ECO:0000256" key="1">
    <source>
        <dbReference type="ARBA" id="ARBA00001913"/>
    </source>
</evidence>
<dbReference type="Pfam" id="PF01764">
    <property type="entry name" value="Lipase_3"/>
    <property type="match status" value="1"/>
</dbReference>
<organism evidence="17">
    <name type="scientific">Absidia glauca</name>
    <name type="common">Pin mould</name>
    <dbReference type="NCBI Taxonomy" id="4829"/>
    <lineage>
        <taxon>Eukaryota</taxon>
        <taxon>Fungi</taxon>
        <taxon>Fungi incertae sedis</taxon>
        <taxon>Mucoromycota</taxon>
        <taxon>Mucoromycotina</taxon>
        <taxon>Mucoromycetes</taxon>
        <taxon>Mucorales</taxon>
        <taxon>Cunninghamellaceae</taxon>
        <taxon>Absidia</taxon>
    </lineage>
</organism>
<dbReference type="CDD" id="cd00519">
    <property type="entry name" value="Lipase_3"/>
    <property type="match status" value="1"/>
</dbReference>
<evidence type="ECO:0000256" key="11">
    <source>
        <dbReference type="ARBA" id="ARBA00023098"/>
    </source>
</evidence>
<comment type="subcellular location">
    <subcellularLocation>
        <location evidence="2">Cell membrane</location>
        <topology evidence="2">Multi-pass membrane protein</topology>
    </subcellularLocation>
</comment>
<dbReference type="InterPro" id="IPR002921">
    <property type="entry name" value="Fungal_lipase-type"/>
</dbReference>
<feature type="compositionally biased region" description="Low complexity" evidence="15">
    <location>
        <begin position="452"/>
        <end position="473"/>
    </location>
</feature>
<dbReference type="SUPFAM" id="SSF53474">
    <property type="entry name" value="alpha/beta-Hydrolases"/>
    <property type="match status" value="1"/>
</dbReference>
<keyword evidence="7" id="KW-0378">Hydrolase</keyword>
<feature type="region of interest" description="Disordered" evidence="15">
    <location>
        <begin position="369"/>
        <end position="406"/>
    </location>
</feature>
<dbReference type="PANTHER" id="PTHR45792:SF7">
    <property type="entry name" value="PUTATIVE (AFU_ORTHOLOGUE AFUA_6G02710)-RELATED"/>
    <property type="match status" value="1"/>
</dbReference>
<evidence type="ECO:0000256" key="10">
    <source>
        <dbReference type="ARBA" id="ARBA00022989"/>
    </source>
</evidence>
<feature type="region of interest" description="Disordered" evidence="15">
    <location>
        <begin position="228"/>
        <end position="251"/>
    </location>
</feature>
<accession>A0A163KN56</accession>
<gene>
    <name evidence="17" type="primary">ABSGL_00203.1 scaffold 364</name>
</gene>
<feature type="region of interest" description="Disordered" evidence="15">
    <location>
        <begin position="436"/>
        <end position="504"/>
    </location>
</feature>
<evidence type="ECO:0000313" key="18">
    <source>
        <dbReference type="Proteomes" id="UP000078561"/>
    </source>
</evidence>
<dbReference type="GO" id="GO:0046340">
    <property type="term" value="P:diacylglycerol catabolic process"/>
    <property type="evidence" value="ECO:0007669"/>
    <property type="project" value="TreeGrafter"/>
</dbReference>
<name>A0A163KN56_ABSGL</name>
<dbReference type="AlphaFoldDB" id="A0A163KN56"/>
<dbReference type="OrthoDB" id="438440at2759"/>
<evidence type="ECO:0000256" key="4">
    <source>
        <dbReference type="ARBA" id="ARBA00022553"/>
    </source>
</evidence>
<keyword evidence="9" id="KW-0442">Lipid degradation</keyword>
<keyword evidence="8" id="KW-0106">Calcium</keyword>
<dbReference type="InterPro" id="IPR029058">
    <property type="entry name" value="AB_hydrolase_fold"/>
</dbReference>
<keyword evidence="18" id="KW-1185">Reference proteome</keyword>
<sequence length="1136" mass="124970">MSPTLLPENIAGLITTASLATRVSLRCSSLVIDALFEGAKYGTSVSLGLGRNALTSAISTARLIHSSHPELDNADQYGDSASDSGFLQLIDKYTDIGVHLISSTFTLTELFALSGLQFTSKTIKTGLKACEETVRLIDGIFGSTDTSRAIASIITLVHRELMHDPDFELAQKGRVAMLASLTKALTAFALLQTVTHQRRIKHVQSTILWQGLVIEEETNQQSLIQMDHSSSNLRPTSSTKRPGPYQITDPIKQDTITSDTAVSDVDNHDQVIHELQGILAESNLTTGNTGDNNDSGLAIVLARDDQVDQSNPCSMYEIITTTQRSTIKTTSIRPVNPNDPHQSSKTKYVTVKSEEMDKESFVAMVNGCQGDDSNSPDQVPGVWARYPMVGNRNGSGSDSGPGSPDLVDNSILLSAISKKFTRKKLERKESYAWETPDGERITDSLHQPVGPTTTMTSTSTTLRSTASASSTHFSSDDHDQDDLPSPIPTSPNSPSLTPKKQKSRWGFSMDNIRQKKSNSISAPSFSLPFYPTTSKKSPSLSSVSSSSGRPSSLPSTPDCDRRRNSFGSSIFPSMTPMNSNDTHNSRPRRMNRSSSTTSLASISRTTMTTTYSTTTPTLTPSCSTTSLMPLSISNETSSTSSYASCPSSPPLEPTKDAFEEEPITTTPRRRVRVIRSMPVIRSPSAPRPLDQEPDPRNFPRQHIINNIGHFMRYASAAYGESFMRVFGIGDMPSVLPTSHHHHPNHHAFAHHTGVVVQDILLSSYTDHSSLLKMHHPSLHALVHYVTVDHHTKSIVLTCRGTLGLSDILTDLSFTYTDFTLPTDDTKHFQAHDGMLDAAQLLAKQKGKVYQVIRRGLEQYPDYGLVLCGHSLGGGVVSLLGVLWSQDRRSFLDQEPSATVSAALTHDPVPFVTSRLSGLPAGRPVHCYVYGPPCAMSFDLSQYCGEGLVTSVVHGYDVVSCLSWGLIKDLKNVATSLHEETRTAEAIISRIIGRYNRRNNNNNNKDSRSNHDNDKQRQEEEEEEQWLWATIKTMRADMRADKLYPPSTVYHVESVPQLIQNPIHHTKMATPSATSQQSQNRTAHMTTLTLCDDIQARFSEINFSRSMFVDHTPTLYEKAIRNLCRGYFGQEGAYENT</sequence>
<evidence type="ECO:0000256" key="6">
    <source>
        <dbReference type="ARBA" id="ARBA00022723"/>
    </source>
</evidence>
<keyword evidence="11" id="KW-0443">Lipid metabolism</keyword>